<dbReference type="GO" id="GO:0003677">
    <property type="term" value="F:DNA binding"/>
    <property type="evidence" value="ECO:0007669"/>
    <property type="project" value="UniProtKB-UniRule"/>
</dbReference>
<feature type="active site" evidence="9">
    <location>
        <position position="266"/>
    </location>
</feature>
<evidence type="ECO:0000256" key="7">
    <source>
        <dbReference type="ARBA" id="ARBA00023172"/>
    </source>
</evidence>
<feature type="domain" description="Core-binding (CB)" evidence="11">
    <location>
        <begin position="1"/>
        <end position="85"/>
    </location>
</feature>
<evidence type="ECO:0000313" key="12">
    <source>
        <dbReference type="EMBL" id="KGF49670.1"/>
    </source>
</evidence>
<dbReference type="RefSeq" id="WP_081948100.1">
    <property type="nucleotide sequence ID" value="NZ_JRNS01000291.1"/>
</dbReference>
<keyword evidence="3 9" id="KW-0132">Cell division</keyword>
<dbReference type="EMBL" id="JRNS01000291">
    <property type="protein sequence ID" value="KGF49670.1"/>
    <property type="molecule type" value="Genomic_DNA"/>
</dbReference>
<reference evidence="12 13" key="1">
    <citation type="submission" date="2014-07" db="EMBL/GenBank/DDBJ databases">
        <authorList>
            <person name="McCorrison J."/>
            <person name="Sanka R."/>
            <person name="Torralba M."/>
            <person name="Gillis M."/>
            <person name="Haft D.H."/>
            <person name="Methe B."/>
            <person name="Sutton G."/>
            <person name="Nelson K.E."/>
        </authorList>
    </citation>
    <scope>NUCLEOTIDE SEQUENCE [LARGE SCALE GENOMIC DNA]</scope>
    <source>
        <strain evidence="12 13">DNF00666</strain>
    </source>
</reference>
<evidence type="ECO:0000256" key="8">
    <source>
        <dbReference type="ARBA" id="ARBA00023306"/>
    </source>
</evidence>
<evidence type="ECO:0000259" key="11">
    <source>
        <dbReference type="PROSITE" id="PS51900"/>
    </source>
</evidence>
<keyword evidence="8 9" id="KW-0131">Cell cycle</keyword>
<evidence type="ECO:0000256" key="9">
    <source>
        <dbReference type="HAMAP-Rule" id="MF_01808"/>
    </source>
</evidence>
<dbReference type="PROSITE" id="PS51898">
    <property type="entry name" value="TYR_RECOMBINASE"/>
    <property type="match status" value="1"/>
</dbReference>
<dbReference type="GO" id="GO:0009037">
    <property type="term" value="F:tyrosine-based site-specific recombinase activity"/>
    <property type="evidence" value="ECO:0007669"/>
    <property type="project" value="UniProtKB-UniRule"/>
</dbReference>
<dbReference type="Pfam" id="PF00589">
    <property type="entry name" value="Phage_integrase"/>
    <property type="match status" value="1"/>
</dbReference>
<dbReference type="Proteomes" id="UP000029578">
    <property type="component" value="Unassembled WGS sequence"/>
</dbReference>
<evidence type="ECO:0000313" key="13">
    <source>
        <dbReference type="Proteomes" id="UP000029578"/>
    </source>
</evidence>
<evidence type="ECO:0000256" key="1">
    <source>
        <dbReference type="ARBA" id="ARBA00004496"/>
    </source>
</evidence>
<comment type="caution">
    <text evidence="12">The sequence shown here is derived from an EMBL/GenBank/DDBJ whole genome shotgun (WGS) entry which is preliminary data.</text>
</comment>
<dbReference type="PANTHER" id="PTHR30349">
    <property type="entry name" value="PHAGE INTEGRASE-RELATED"/>
    <property type="match status" value="1"/>
</dbReference>
<dbReference type="InterPro" id="IPR050090">
    <property type="entry name" value="Tyrosine_recombinase_XerCD"/>
</dbReference>
<sequence length="294" mass="34474">MPMVEKFLDYIKFERNYSPMTVINYRKDLTEFERFYKELEPQLSWESIDSDIVRNWMEYMMDRGNSASSVNRRLSALRSFYRFALRRKLIEKDPVHGLQGPKKQKPLPQFLKESEMERLLDSKMWTDSYKDVLERTIIITFYVTGVRLSELIGLDDKDIDNVTCEIKVTGKRNKQRIVPFGKELADVFAQYQEVRNTTVKGDSIAFFQTEKGKRMTTAQVRTLVKKNLSKVSTLKKRSPHVLRHTFATAMLNHEAGLESVKKLLGHESLSTTEIYTHTTFEQLKKVYKNAHPRA</sequence>
<feature type="active site" evidence="9">
    <location>
        <position position="171"/>
    </location>
</feature>
<dbReference type="HAMAP" id="MF_01808">
    <property type="entry name" value="Recomb_XerC_XerD"/>
    <property type="match status" value="1"/>
</dbReference>
<feature type="active site" evidence="9">
    <location>
        <position position="243"/>
    </location>
</feature>
<dbReference type="InterPro" id="IPR002104">
    <property type="entry name" value="Integrase_catalytic"/>
</dbReference>
<keyword evidence="2 9" id="KW-0963">Cytoplasm</keyword>
<feature type="active site" evidence="9">
    <location>
        <position position="240"/>
    </location>
</feature>
<evidence type="ECO:0000256" key="2">
    <source>
        <dbReference type="ARBA" id="ARBA00022490"/>
    </source>
</evidence>
<accession>A0A096ASE6</accession>
<dbReference type="Pfam" id="PF02899">
    <property type="entry name" value="Phage_int_SAM_1"/>
    <property type="match status" value="1"/>
</dbReference>
<comment type="similarity">
    <text evidence="9">Belongs to the 'phage' integrase family. XerC subfamily.</text>
</comment>
<dbReference type="Gene3D" id="1.10.443.10">
    <property type="entry name" value="Intergrase catalytic core"/>
    <property type="match status" value="1"/>
</dbReference>
<keyword evidence="7 9" id="KW-0233">DNA recombination</keyword>
<dbReference type="GO" id="GO:0006313">
    <property type="term" value="P:DNA transposition"/>
    <property type="evidence" value="ECO:0007669"/>
    <property type="project" value="UniProtKB-UniRule"/>
</dbReference>
<dbReference type="Gene3D" id="1.10.150.130">
    <property type="match status" value="1"/>
</dbReference>
<dbReference type="InterPro" id="IPR023009">
    <property type="entry name" value="Tyrosine_recombinase_XerC/XerD"/>
</dbReference>
<organism evidence="12 13">
    <name type="scientific">Prevotella melaninogenica DNF00666</name>
    <dbReference type="NCBI Taxonomy" id="1401073"/>
    <lineage>
        <taxon>Bacteria</taxon>
        <taxon>Pseudomonadati</taxon>
        <taxon>Bacteroidota</taxon>
        <taxon>Bacteroidia</taxon>
        <taxon>Bacteroidales</taxon>
        <taxon>Prevotellaceae</taxon>
        <taxon>Prevotella</taxon>
    </lineage>
</organism>
<comment type="subunit">
    <text evidence="9">Forms a cyclic heterotetrameric complex composed of two molecules of XerC and two molecules of XerD.</text>
</comment>
<feature type="active site" description="O-(3'-phospho-DNA)-tyrosine intermediate" evidence="9">
    <location>
        <position position="275"/>
    </location>
</feature>
<dbReference type="GO" id="GO:0007059">
    <property type="term" value="P:chromosome segregation"/>
    <property type="evidence" value="ECO:0007669"/>
    <property type="project" value="UniProtKB-UniRule"/>
</dbReference>
<protein>
    <recommendedName>
        <fullName evidence="9">Tyrosine recombinase XerC</fullName>
    </recommendedName>
</protein>
<dbReference type="GO" id="GO:0005737">
    <property type="term" value="C:cytoplasm"/>
    <property type="evidence" value="ECO:0007669"/>
    <property type="project" value="UniProtKB-SubCell"/>
</dbReference>
<evidence type="ECO:0000256" key="3">
    <source>
        <dbReference type="ARBA" id="ARBA00022618"/>
    </source>
</evidence>
<proteinExistence type="inferred from homology"/>
<dbReference type="InterPro" id="IPR044068">
    <property type="entry name" value="CB"/>
</dbReference>
<evidence type="ECO:0000259" key="10">
    <source>
        <dbReference type="PROSITE" id="PS51898"/>
    </source>
</evidence>
<dbReference type="SUPFAM" id="SSF56349">
    <property type="entry name" value="DNA breaking-rejoining enzymes"/>
    <property type="match status" value="1"/>
</dbReference>
<dbReference type="PROSITE" id="PS51900">
    <property type="entry name" value="CB"/>
    <property type="match status" value="1"/>
</dbReference>
<evidence type="ECO:0000256" key="5">
    <source>
        <dbReference type="ARBA" id="ARBA00022908"/>
    </source>
</evidence>
<feature type="active site" evidence="9">
    <location>
        <position position="147"/>
    </location>
</feature>
<keyword evidence="5 9" id="KW-0229">DNA integration</keyword>
<dbReference type="GO" id="GO:0051301">
    <property type="term" value="P:cell division"/>
    <property type="evidence" value="ECO:0007669"/>
    <property type="project" value="UniProtKB-KW"/>
</dbReference>
<feature type="domain" description="Tyr recombinase" evidence="10">
    <location>
        <begin position="106"/>
        <end position="288"/>
    </location>
</feature>
<dbReference type="PANTHER" id="PTHR30349:SF77">
    <property type="entry name" value="TYROSINE RECOMBINASE XERC"/>
    <property type="match status" value="1"/>
</dbReference>
<comment type="function">
    <text evidence="9">Site-specific tyrosine recombinase, which acts by catalyzing the cutting and rejoining of the recombining DNA molecules. The XerC-XerD complex is essential to convert dimers of the bacterial chromosome into monomers to permit their segregation at cell division. It also contributes to the segregational stability of plasmids.</text>
</comment>
<keyword evidence="6 9" id="KW-0238">DNA-binding</keyword>
<gene>
    <name evidence="9" type="primary">xerC</name>
    <name evidence="12" type="ORF">HMPREF0661_05475</name>
</gene>
<dbReference type="InterPro" id="IPR010998">
    <property type="entry name" value="Integrase_recombinase_N"/>
</dbReference>
<evidence type="ECO:0000256" key="4">
    <source>
        <dbReference type="ARBA" id="ARBA00022829"/>
    </source>
</evidence>
<evidence type="ECO:0000256" key="6">
    <source>
        <dbReference type="ARBA" id="ARBA00023125"/>
    </source>
</evidence>
<dbReference type="AlphaFoldDB" id="A0A096ASE6"/>
<dbReference type="InterPro" id="IPR011010">
    <property type="entry name" value="DNA_brk_join_enz"/>
</dbReference>
<comment type="subcellular location">
    <subcellularLocation>
        <location evidence="1 9">Cytoplasm</location>
    </subcellularLocation>
</comment>
<dbReference type="InterPro" id="IPR004107">
    <property type="entry name" value="Integrase_SAM-like_N"/>
</dbReference>
<keyword evidence="4 9" id="KW-0159">Chromosome partition</keyword>
<dbReference type="InterPro" id="IPR013762">
    <property type="entry name" value="Integrase-like_cat_sf"/>
</dbReference>
<name>A0A096ASE6_9BACT</name>